<protein>
    <recommendedName>
        <fullName evidence="2">histidine kinase</fullName>
        <ecNumber evidence="2">2.7.13.3</ecNumber>
    </recommendedName>
</protein>
<dbReference type="SUPFAM" id="SSF52172">
    <property type="entry name" value="CheY-like"/>
    <property type="match status" value="1"/>
</dbReference>
<keyword evidence="3 9" id="KW-0597">Phosphoprotein</keyword>
<accession>H1XXA2</accession>
<evidence type="ECO:0000259" key="11">
    <source>
        <dbReference type="PROSITE" id="PS50110"/>
    </source>
</evidence>
<gene>
    <name evidence="13" type="ORF">Calab_2277</name>
</gene>
<dbReference type="HOGENOM" id="CLU_000445_114_51_0"/>
<dbReference type="SMART" id="SM00387">
    <property type="entry name" value="HATPase_c"/>
    <property type="match status" value="1"/>
</dbReference>
<evidence type="ECO:0000313" key="13">
    <source>
        <dbReference type="EMBL" id="EHO41887.1"/>
    </source>
</evidence>
<evidence type="ECO:0000256" key="9">
    <source>
        <dbReference type="PROSITE-ProRule" id="PRU00169"/>
    </source>
</evidence>
<dbReference type="Gene3D" id="3.30.450.20">
    <property type="entry name" value="PAS domain"/>
    <property type="match status" value="1"/>
</dbReference>
<dbReference type="OrthoDB" id="9815750at2"/>
<reference evidence="13 14" key="1">
    <citation type="submission" date="2011-09" db="EMBL/GenBank/DDBJ databases">
        <title>The permanent draft genome of Caldithrix abyssi DSM 13497.</title>
        <authorList>
            <consortium name="US DOE Joint Genome Institute (JGI-PGF)"/>
            <person name="Lucas S."/>
            <person name="Han J."/>
            <person name="Lapidus A."/>
            <person name="Bruce D."/>
            <person name="Goodwin L."/>
            <person name="Pitluck S."/>
            <person name="Peters L."/>
            <person name="Kyrpides N."/>
            <person name="Mavromatis K."/>
            <person name="Ivanova N."/>
            <person name="Mikhailova N."/>
            <person name="Chertkov O."/>
            <person name="Detter J.C."/>
            <person name="Tapia R."/>
            <person name="Han C."/>
            <person name="Land M."/>
            <person name="Hauser L."/>
            <person name="Markowitz V."/>
            <person name="Cheng J.-F."/>
            <person name="Hugenholtz P."/>
            <person name="Woyke T."/>
            <person name="Wu D."/>
            <person name="Spring S."/>
            <person name="Brambilla E."/>
            <person name="Klenk H.-P."/>
            <person name="Eisen J.A."/>
        </authorList>
    </citation>
    <scope>NUCLEOTIDE SEQUENCE [LARGE SCALE GENOMIC DNA]</scope>
    <source>
        <strain evidence="13 14">DSM 13497</strain>
    </source>
</reference>
<dbReference type="SMART" id="SM00448">
    <property type="entry name" value="REC"/>
    <property type="match status" value="1"/>
</dbReference>
<dbReference type="NCBIfam" id="TIGR00229">
    <property type="entry name" value="sensory_box"/>
    <property type="match status" value="1"/>
</dbReference>
<dbReference type="InterPro" id="IPR036097">
    <property type="entry name" value="HisK_dim/P_sf"/>
</dbReference>
<keyword evidence="7" id="KW-0067">ATP-binding</keyword>
<dbReference type="GO" id="GO:0005524">
    <property type="term" value="F:ATP binding"/>
    <property type="evidence" value="ECO:0007669"/>
    <property type="project" value="UniProtKB-KW"/>
</dbReference>
<dbReference type="Proteomes" id="UP000004671">
    <property type="component" value="Chromosome"/>
</dbReference>
<dbReference type="Gene3D" id="3.30.565.10">
    <property type="entry name" value="Histidine kinase-like ATPase, C-terminal domain"/>
    <property type="match status" value="1"/>
</dbReference>
<proteinExistence type="predicted"/>
<dbReference type="Pfam" id="PF00072">
    <property type="entry name" value="Response_reg"/>
    <property type="match status" value="1"/>
</dbReference>
<keyword evidence="14" id="KW-1185">Reference proteome</keyword>
<dbReference type="InterPro" id="IPR013767">
    <property type="entry name" value="PAS_fold"/>
</dbReference>
<dbReference type="SUPFAM" id="SSF47384">
    <property type="entry name" value="Homodimeric domain of signal transducing histidine kinase"/>
    <property type="match status" value="1"/>
</dbReference>
<dbReference type="InterPro" id="IPR035965">
    <property type="entry name" value="PAS-like_dom_sf"/>
</dbReference>
<dbReference type="EMBL" id="CM001402">
    <property type="protein sequence ID" value="EHO41887.1"/>
    <property type="molecule type" value="Genomic_DNA"/>
</dbReference>
<dbReference type="PaxDb" id="880073-Calab_2277"/>
<dbReference type="PANTHER" id="PTHR43065:SF46">
    <property type="entry name" value="C4-DICARBOXYLATE TRANSPORT SENSOR PROTEIN DCTB"/>
    <property type="match status" value="1"/>
</dbReference>
<dbReference type="AlphaFoldDB" id="H1XXA2"/>
<dbReference type="InterPro" id="IPR011006">
    <property type="entry name" value="CheY-like_superfamily"/>
</dbReference>
<evidence type="ECO:0000313" key="14">
    <source>
        <dbReference type="Proteomes" id="UP000004671"/>
    </source>
</evidence>
<organism evidence="13 14">
    <name type="scientific">Caldithrix abyssi DSM 13497</name>
    <dbReference type="NCBI Taxonomy" id="880073"/>
    <lineage>
        <taxon>Bacteria</taxon>
        <taxon>Pseudomonadati</taxon>
        <taxon>Calditrichota</taxon>
        <taxon>Calditrichia</taxon>
        <taxon>Calditrichales</taxon>
        <taxon>Calditrichaceae</taxon>
        <taxon>Caldithrix</taxon>
    </lineage>
</organism>
<dbReference type="PROSITE" id="PS50109">
    <property type="entry name" value="HIS_KIN"/>
    <property type="match status" value="1"/>
</dbReference>
<dbReference type="CDD" id="cd00130">
    <property type="entry name" value="PAS"/>
    <property type="match status" value="1"/>
</dbReference>
<keyword evidence="5" id="KW-0547">Nucleotide-binding</keyword>
<dbReference type="InterPro" id="IPR036890">
    <property type="entry name" value="HATPase_C_sf"/>
</dbReference>
<comment type="catalytic activity">
    <reaction evidence="1">
        <text>ATP + protein L-histidine = ADP + protein N-phospho-L-histidine.</text>
        <dbReference type="EC" id="2.7.13.3"/>
    </reaction>
</comment>
<evidence type="ECO:0000256" key="1">
    <source>
        <dbReference type="ARBA" id="ARBA00000085"/>
    </source>
</evidence>
<evidence type="ECO:0000259" key="10">
    <source>
        <dbReference type="PROSITE" id="PS50109"/>
    </source>
</evidence>
<dbReference type="InterPro" id="IPR000014">
    <property type="entry name" value="PAS"/>
</dbReference>
<dbReference type="InterPro" id="IPR005467">
    <property type="entry name" value="His_kinase_dom"/>
</dbReference>
<evidence type="ECO:0000256" key="3">
    <source>
        <dbReference type="ARBA" id="ARBA00022553"/>
    </source>
</evidence>
<dbReference type="InterPro" id="IPR001789">
    <property type="entry name" value="Sig_transdc_resp-reg_receiver"/>
</dbReference>
<feature type="domain" description="PAS" evidence="12">
    <location>
        <begin position="10"/>
        <end position="81"/>
    </location>
</feature>
<dbReference type="GO" id="GO:0000155">
    <property type="term" value="F:phosphorelay sensor kinase activity"/>
    <property type="evidence" value="ECO:0007669"/>
    <property type="project" value="InterPro"/>
</dbReference>
<evidence type="ECO:0000256" key="2">
    <source>
        <dbReference type="ARBA" id="ARBA00012438"/>
    </source>
</evidence>
<evidence type="ECO:0000256" key="7">
    <source>
        <dbReference type="ARBA" id="ARBA00022840"/>
    </source>
</evidence>
<evidence type="ECO:0000256" key="4">
    <source>
        <dbReference type="ARBA" id="ARBA00022679"/>
    </source>
</evidence>
<feature type="domain" description="Response regulatory" evidence="11">
    <location>
        <begin position="393"/>
        <end position="509"/>
    </location>
</feature>
<evidence type="ECO:0000256" key="5">
    <source>
        <dbReference type="ARBA" id="ARBA00022741"/>
    </source>
</evidence>
<dbReference type="Pfam" id="PF00989">
    <property type="entry name" value="PAS"/>
    <property type="match status" value="1"/>
</dbReference>
<dbReference type="GO" id="GO:0006355">
    <property type="term" value="P:regulation of DNA-templated transcription"/>
    <property type="evidence" value="ECO:0007669"/>
    <property type="project" value="InterPro"/>
</dbReference>
<keyword evidence="8" id="KW-0902">Two-component regulatory system</keyword>
<feature type="modified residue" description="4-aspartylphosphate" evidence="9">
    <location>
        <position position="444"/>
    </location>
</feature>
<dbReference type="PANTHER" id="PTHR43065">
    <property type="entry name" value="SENSOR HISTIDINE KINASE"/>
    <property type="match status" value="1"/>
</dbReference>
<dbReference type="eggNOG" id="COG4191">
    <property type="taxonomic scope" value="Bacteria"/>
</dbReference>
<sequence>MSAKMKPPLESDLSRKILENTGDALICFDEQGEIVFWNAAATEMFGYRKKEAVGQKMLFLLFEEEQRRLFEQKIDEVEKNKGPHLAPTFELQVVGMHGEQIPVEVTLSSFIHKDARYFTALMRDMRSRKKRDELKNRTQQLQALSRLAGKIASDFNNVLSVVRGYVELMRIQIDERNPFAKQIEAILKTIEHAEKLDEQLMTFAQEPGQTTQNVDLARVYSSLKDLLLKLLEPDISLKEEIETDLWTVRGDPQALKRMLLNLFVNAREAMPEGGEIQFKIQNIRLNEAEKDERGISVGSDRFLLIQIADTGRGMPEEVQKKIFEPFFTTDEREEKRGLGLSVVYGMVQSMNGVILCDSQVGRGTTFSIYLPASETDEEAMEERALESNGGEETILVVEDVPEVQLLLLELLQTVGYKTIGVSSYQEAMDYYRAHGEEIDLIISDVVLPDQYGTELIRKFLEERSDLKYILISGYADQLDIEKNKMLFQGHFLQKPFHPSTLLQMVREMLDEDRAD</sequence>
<dbReference type="EC" id="2.7.13.3" evidence="2"/>
<dbReference type="Gene3D" id="3.40.50.2300">
    <property type="match status" value="1"/>
</dbReference>
<evidence type="ECO:0000256" key="8">
    <source>
        <dbReference type="ARBA" id="ARBA00023012"/>
    </source>
</evidence>
<evidence type="ECO:0000259" key="12">
    <source>
        <dbReference type="PROSITE" id="PS50112"/>
    </source>
</evidence>
<dbReference type="InterPro" id="IPR003594">
    <property type="entry name" value="HATPase_dom"/>
</dbReference>
<dbReference type="STRING" id="880073.Cabys_1070"/>
<dbReference type="PROSITE" id="PS50110">
    <property type="entry name" value="RESPONSE_REGULATORY"/>
    <property type="match status" value="1"/>
</dbReference>
<dbReference type="SUPFAM" id="SSF55785">
    <property type="entry name" value="PYP-like sensor domain (PAS domain)"/>
    <property type="match status" value="1"/>
</dbReference>
<dbReference type="PRINTS" id="PR00344">
    <property type="entry name" value="BCTRLSENSOR"/>
</dbReference>
<feature type="domain" description="Histidine kinase" evidence="10">
    <location>
        <begin position="150"/>
        <end position="374"/>
    </location>
</feature>
<dbReference type="SMART" id="SM00091">
    <property type="entry name" value="PAS"/>
    <property type="match status" value="1"/>
</dbReference>
<dbReference type="InterPro" id="IPR004358">
    <property type="entry name" value="Sig_transdc_His_kin-like_C"/>
</dbReference>
<dbReference type="InParanoid" id="H1XXA2"/>
<dbReference type="SUPFAM" id="SSF55874">
    <property type="entry name" value="ATPase domain of HSP90 chaperone/DNA topoisomerase II/histidine kinase"/>
    <property type="match status" value="1"/>
</dbReference>
<dbReference type="Pfam" id="PF02518">
    <property type="entry name" value="HATPase_c"/>
    <property type="match status" value="1"/>
</dbReference>
<keyword evidence="4" id="KW-0808">Transferase</keyword>
<evidence type="ECO:0000256" key="6">
    <source>
        <dbReference type="ARBA" id="ARBA00022777"/>
    </source>
</evidence>
<dbReference type="PROSITE" id="PS50112">
    <property type="entry name" value="PAS"/>
    <property type="match status" value="1"/>
</dbReference>
<name>H1XXA2_CALAY</name>
<dbReference type="Gene3D" id="1.10.287.130">
    <property type="match status" value="1"/>
</dbReference>
<keyword evidence="6 13" id="KW-0418">Kinase</keyword>